<evidence type="ECO:0000259" key="2">
    <source>
        <dbReference type="Pfam" id="PF13952"/>
    </source>
</evidence>
<name>A0AAD8RZ50_LOLMU</name>
<evidence type="ECO:0000256" key="1">
    <source>
        <dbReference type="SAM" id="MobiDB-lite"/>
    </source>
</evidence>
<protein>
    <recommendedName>
        <fullName evidence="2">DUF4216 domain-containing protein</fullName>
    </recommendedName>
</protein>
<feature type="region of interest" description="Disordered" evidence="1">
    <location>
        <begin position="258"/>
        <end position="292"/>
    </location>
</feature>
<dbReference type="Pfam" id="PF13952">
    <property type="entry name" value="DUF4216"/>
    <property type="match status" value="1"/>
</dbReference>
<proteinExistence type="predicted"/>
<keyword evidence="4" id="KW-1185">Reference proteome</keyword>
<sequence>METFSWLRKHLMSDNKVVDQLYMLAKTPSSTITTFQGYEINGNTFYTIAQDKKSTNQNSGVRFDAATENGQKVTYYGYIEEIWELDYGPSFRVPLFRCKWFKLTGGGVKVDQQYGMTMVDFNNLGYLDEPFVLAKDVAQVFYVKDMSSKPRKRKDKKTISTSCDDPKRHIVLSGKRNIVGVEDKTDMSEDYNMFAEIPPFKVNTDPSIKLNDEDAPWIRHNLHLLLRARTTNSTLPEALPAVAVASCHAAVAVVVTPPSPRPSRRRTRAAPVFAPPYVSPSRPVEQPRAPIE</sequence>
<dbReference type="EMBL" id="JAUUTY010000004">
    <property type="protein sequence ID" value="KAK1642279.1"/>
    <property type="molecule type" value="Genomic_DNA"/>
</dbReference>
<dbReference type="Proteomes" id="UP001231189">
    <property type="component" value="Unassembled WGS sequence"/>
</dbReference>
<accession>A0AAD8RZ50</accession>
<dbReference type="PANTHER" id="PTHR48258:SF9">
    <property type="entry name" value="OS01G0348150 PROTEIN"/>
    <property type="match status" value="1"/>
</dbReference>
<organism evidence="3 4">
    <name type="scientific">Lolium multiflorum</name>
    <name type="common">Italian ryegrass</name>
    <name type="synonym">Lolium perenne subsp. multiflorum</name>
    <dbReference type="NCBI Taxonomy" id="4521"/>
    <lineage>
        <taxon>Eukaryota</taxon>
        <taxon>Viridiplantae</taxon>
        <taxon>Streptophyta</taxon>
        <taxon>Embryophyta</taxon>
        <taxon>Tracheophyta</taxon>
        <taxon>Spermatophyta</taxon>
        <taxon>Magnoliopsida</taxon>
        <taxon>Liliopsida</taxon>
        <taxon>Poales</taxon>
        <taxon>Poaceae</taxon>
        <taxon>BOP clade</taxon>
        <taxon>Pooideae</taxon>
        <taxon>Poodae</taxon>
        <taxon>Poeae</taxon>
        <taxon>Poeae Chloroplast Group 2 (Poeae type)</taxon>
        <taxon>Loliodinae</taxon>
        <taxon>Loliinae</taxon>
        <taxon>Lolium</taxon>
    </lineage>
</organism>
<gene>
    <name evidence="3" type="ORF">QYE76_060084</name>
</gene>
<evidence type="ECO:0000313" key="4">
    <source>
        <dbReference type="Proteomes" id="UP001231189"/>
    </source>
</evidence>
<evidence type="ECO:0000313" key="3">
    <source>
        <dbReference type="EMBL" id="KAK1642279.1"/>
    </source>
</evidence>
<comment type="caution">
    <text evidence="3">The sequence shown here is derived from an EMBL/GenBank/DDBJ whole genome shotgun (WGS) entry which is preliminary data.</text>
</comment>
<feature type="domain" description="DUF4216" evidence="2">
    <location>
        <begin position="83"/>
        <end position="149"/>
    </location>
</feature>
<dbReference type="AlphaFoldDB" id="A0AAD8RZ50"/>
<reference evidence="3" key="1">
    <citation type="submission" date="2023-07" db="EMBL/GenBank/DDBJ databases">
        <title>A chromosome-level genome assembly of Lolium multiflorum.</title>
        <authorList>
            <person name="Chen Y."/>
            <person name="Copetti D."/>
            <person name="Kolliker R."/>
            <person name="Studer B."/>
        </authorList>
    </citation>
    <scope>NUCLEOTIDE SEQUENCE</scope>
    <source>
        <strain evidence="3">02402/16</strain>
        <tissue evidence="3">Leaf</tissue>
    </source>
</reference>
<dbReference type="PANTHER" id="PTHR48258">
    <property type="entry name" value="DUF4218 DOMAIN-CONTAINING PROTEIN-RELATED"/>
    <property type="match status" value="1"/>
</dbReference>
<dbReference type="InterPro" id="IPR025312">
    <property type="entry name" value="DUF4216"/>
</dbReference>